<gene>
    <name evidence="2" type="ORF">NCAST_03_00002</name>
</gene>
<dbReference type="EMBL" id="BAFO02000003">
    <property type="protein sequence ID" value="GAD81567.1"/>
    <property type="molecule type" value="Genomic_DNA"/>
</dbReference>
<evidence type="ECO:0000256" key="1">
    <source>
        <dbReference type="SAM" id="MobiDB-lite"/>
    </source>
</evidence>
<evidence type="ECO:0000313" key="3">
    <source>
        <dbReference type="Proteomes" id="UP000017048"/>
    </source>
</evidence>
<dbReference type="AlphaFoldDB" id="U5E2Y0"/>
<dbReference type="eggNOG" id="ENOG50317ZU">
    <property type="taxonomic scope" value="Bacteria"/>
</dbReference>
<dbReference type="AntiFam" id="ANF00024">
    <property type="entry name" value="Antisense to 23S rRNA"/>
</dbReference>
<reference evidence="2 3" key="1">
    <citation type="journal article" date="2014" name="BMC Genomics">
        <title>Genome based analysis of type-I polyketide synthase and nonribosomal peptide synthetase gene clusters in seven strains of five representative Nocardia species.</title>
        <authorList>
            <person name="Komaki H."/>
            <person name="Ichikawa N."/>
            <person name="Hosoyama A."/>
            <person name="Takahashi-Nakaguchi A."/>
            <person name="Matsuzawa T."/>
            <person name="Suzuki K."/>
            <person name="Fujita N."/>
            <person name="Gonoi T."/>
        </authorList>
    </citation>
    <scope>NUCLEOTIDE SEQUENCE [LARGE SCALE GENOMIC DNA]</scope>
    <source>
        <strain evidence="2 3">NBRC 15531</strain>
    </source>
</reference>
<evidence type="ECO:0000313" key="2">
    <source>
        <dbReference type="EMBL" id="GAD81567.1"/>
    </source>
</evidence>
<feature type="non-terminal residue" evidence="2">
    <location>
        <position position="127"/>
    </location>
</feature>
<name>U5E2Y0_NOCAS</name>
<accession>U5E2Y0</accession>
<dbReference type="Proteomes" id="UP000017048">
    <property type="component" value="Unassembled WGS sequence"/>
</dbReference>
<keyword evidence="3" id="KW-1185">Reference proteome</keyword>
<comment type="caution">
    <text evidence="2">The sequence shown here is derived from an EMBL/GenBank/DDBJ whole genome shotgun (WGS) entry which is preliminary data.</text>
</comment>
<feature type="region of interest" description="Disordered" evidence="1">
    <location>
        <begin position="19"/>
        <end position="44"/>
    </location>
</feature>
<proteinExistence type="predicted"/>
<protein>
    <submittedName>
        <fullName evidence="2">Uncharacterized protein</fullName>
    </submittedName>
</protein>
<organism evidence="2 3">
    <name type="scientific">Nocardia asteroides NBRC 15531</name>
    <dbReference type="NCBI Taxonomy" id="1110697"/>
    <lineage>
        <taxon>Bacteria</taxon>
        <taxon>Bacillati</taxon>
        <taxon>Actinomycetota</taxon>
        <taxon>Actinomycetes</taxon>
        <taxon>Mycobacteriales</taxon>
        <taxon>Nocardiaceae</taxon>
        <taxon>Nocardia</taxon>
    </lineage>
</organism>
<sequence>MRLKGALFGLAFATATPHGLTSPHTDDSQAHSSKGTPSPHCKQKALTDCKRTVSGTISLPSRGTFHLSLTVLVRYRSPGSIQAYRVVPADSQQISRARCYSGITHESQHVFVYRTITVYGRPFQTTS</sequence>